<dbReference type="OrthoDB" id="2662268at2759"/>
<dbReference type="EMBL" id="ML122331">
    <property type="protein sequence ID" value="RPD53055.1"/>
    <property type="molecule type" value="Genomic_DNA"/>
</dbReference>
<accession>A0A5C2RRB7</accession>
<evidence type="ECO:0000313" key="3">
    <source>
        <dbReference type="Proteomes" id="UP000313359"/>
    </source>
</evidence>
<dbReference type="Proteomes" id="UP000313359">
    <property type="component" value="Unassembled WGS sequence"/>
</dbReference>
<keyword evidence="3" id="KW-1185">Reference proteome</keyword>
<name>A0A5C2RRB7_9APHY</name>
<sequence>MKWAQAVTCIKLALTKSSSFRTVPSMRLAPPVSGFRHCFVPQTLCPVRSVLPILPKIYYTSGGPGLPMDQLLNADRAALLRIIPLYDDQKILLLGLGSIRFRILWPGYEHMNFYREIYLSMRGGGGVSCAGELAVAVADTYSGFLQQAVSWTPQGTSNRDWFLTKGSGFTLRDFGLVSVNHMGDDIFQAEVELRTWRAGISYASPAALTAVRHPPPIFASKGHSTLALPTPALPVTIAKQRKELPEPAPEPDPQTRARFRQLYALNPQKYRGEVKKTVAQVDGLTAETMMDWSMGPVTAEDELPGPTGGLMYPDSDK</sequence>
<gene>
    <name evidence="2" type="ORF">L227DRAFT_604805</name>
</gene>
<proteinExistence type="predicted"/>
<protein>
    <submittedName>
        <fullName evidence="2">Uncharacterized protein</fullName>
    </submittedName>
</protein>
<evidence type="ECO:0000256" key="1">
    <source>
        <dbReference type="SAM" id="MobiDB-lite"/>
    </source>
</evidence>
<feature type="region of interest" description="Disordered" evidence="1">
    <location>
        <begin position="293"/>
        <end position="317"/>
    </location>
</feature>
<evidence type="ECO:0000313" key="2">
    <source>
        <dbReference type="EMBL" id="RPD53055.1"/>
    </source>
</evidence>
<dbReference type="AlphaFoldDB" id="A0A5C2RRB7"/>
<reference evidence="2" key="1">
    <citation type="journal article" date="2018" name="Genome Biol. Evol.">
        <title>Genomics and development of Lentinus tigrinus, a white-rot wood-decaying mushroom with dimorphic fruiting bodies.</title>
        <authorList>
            <person name="Wu B."/>
            <person name="Xu Z."/>
            <person name="Knudson A."/>
            <person name="Carlson A."/>
            <person name="Chen N."/>
            <person name="Kovaka S."/>
            <person name="LaButti K."/>
            <person name="Lipzen A."/>
            <person name="Pennachio C."/>
            <person name="Riley R."/>
            <person name="Schakwitz W."/>
            <person name="Umezawa K."/>
            <person name="Ohm R.A."/>
            <person name="Grigoriev I.V."/>
            <person name="Nagy L.G."/>
            <person name="Gibbons J."/>
            <person name="Hibbett D."/>
        </authorList>
    </citation>
    <scope>NUCLEOTIDE SEQUENCE [LARGE SCALE GENOMIC DNA]</scope>
    <source>
        <strain evidence="2">ALCF2SS1-6</strain>
    </source>
</reference>
<organism evidence="2 3">
    <name type="scientific">Lentinus tigrinus ALCF2SS1-6</name>
    <dbReference type="NCBI Taxonomy" id="1328759"/>
    <lineage>
        <taxon>Eukaryota</taxon>
        <taxon>Fungi</taxon>
        <taxon>Dikarya</taxon>
        <taxon>Basidiomycota</taxon>
        <taxon>Agaricomycotina</taxon>
        <taxon>Agaricomycetes</taxon>
        <taxon>Polyporales</taxon>
        <taxon>Polyporaceae</taxon>
        <taxon>Lentinus</taxon>
    </lineage>
</organism>